<dbReference type="InterPro" id="IPR011652">
    <property type="entry name" value="MORN_2"/>
</dbReference>
<reference evidence="1" key="1">
    <citation type="submission" date="2022-01" db="EMBL/GenBank/DDBJ databases">
        <authorList>
            <person name="Jo J.-H."/>
            <person name="Im W.-T."/>
        </authorList>
    </citation>
    <scope>NUCLEOTIDE SEQUENCE</scope>
    <source>
        <strain evidence="1">NA20</strain>
    </source>
</reference>
<dbReference type="Proteomes" id="UP001165367">
    <property type="component" value="Unassembled WGS sequence"/>
</dbReference>
<dbReference type="Pfam" id="PF07661">
    <property type="entry name" value="MORN_2"/>
    <property type="match status" value="1"/>
</dbReference>
<dbReference type="Gene3D" id="2.20.110.10">
    <property type="entry name" value="Histone H3 K4-specific methyltransferase SET7/9 N-terminal domain"/>
    <property type="match status" value="1"/>
</dbReference>
<dbReference type="EMBL" id="JAKLTR010000022">
    <property type="protein sequence ID" value="MCG2617575.1"/>
    <property type="molecule type" value="Genomic_DNA"/>
</dbReference>
<organism evidence="1 2">
    <name type="scientific">Terrimonas ginsenosidimutans</name>
    <dbReference type="NCBI Taxonomy" id="2908004"/>
    <lineage>
        <taxon>Bacteria</taxon>
        <taxon>Pseudomonadati</taxon>
        <taxon>Bacteroidota</taxon>
        <taxon>Chitinophagia</taxon>
        <taxon>Chitinophagales</taxon>
        <taxon>Chitinophagaceae</taxon>
        <taxon>Terrimonas</taxon>
    </lineage>
</organism>
<evidence type="ECO:0008006" key="3">
    <source>
        <dbReference type="Google" id="ProtNLM"/>
    </source>
</evidence>
<evidence type="ECO:0000313" key="1">
    <source>
        <dbReference type="EMBL" id="MCG2617575.1"/>
    </source>
</evidence>
<sequence>MKNFILLAILVISAAHSRAQQLDNAVTASGEVTLITDKQEERFSFEKDGTINESLNERKLYSGNVKKKKLHGNWESWYQNGQLCDSGQLALGLPDGEWKHWDEEGRLVAVRTYSSEKYNRVKMELTRYNPRHVAYPLTVMYHRNRSSASKYLHSSYSFPHSIRRIDDQSLQQWVASNIAPGSVYNPVFDQSLHHGLYMNLFNNGLAKDSGYYQNGLRQGVWVHRDAPEGLVRMGAYKNGVKVKEWRVYMPTGKILGIIFYNNKGEEISRKKLS</sequence>
<name>A0ABS9KZ07_9BACT</name>
<protein>
    <recommendedName>
        <fullName evidence="3">Toxin-antitoxin system YwqK family antitoxin</fullName>
    </recommendedName>
</protein>
<comment type="caution">
    <text evidence="1">The sequence shown here is derived from an EMBL/GenBank/DDBJ whole genome shotgun (WGS) entry which is preliminary data.</text>
</comment>
<proteinExistence type="predicted"/>
<dbReference type="RefSeq" id="WP_237876358.1">
    <property type="nucleotide sequence ID" value="NZ_JAKLTR010000022.1"/>
</dbReference>
<keyword evidence="2" id="KW-1185">Reference proteome</keyword>
<gene>
    <name evidence="1" type="ORF">LZZ85_24965</name>
</gene>
<dbReference type="Gene3D" id="3.90.930.1">
    <property type="match status" value="1"/>
</dbReference>
<accession>A0ABS9KZ07</accession>
<evidence type="ECO:0000313" key="2">
    <source>
        <dbReference type="Proteomes" id="UP001165367"/>
    </source>
</evidence>
<dbReference type="SUPFAM" id="SSF82185">
    <property type="entry name" value="Histone H3 K4-specific methyltransferase SET7/9 N-terminal domain"/>
    <property type="match status" value="2"/>
</dbReference>